<evidence type="ECO:0000256" key="2">
    <source>
        <dbReference type="SAM" id="MobiDB-lite"/>
    </source>
</evidence>
<feature type="region of interest" description="Disordered" evidence="2">
    <location>
        <begin position="133"/>
        <end position="335"/>
    </location>
</feature>
<proteinExistence type="predicted"/>
<dbReference type="EMBL" id="JPKY01000019">
    <property type="protein sequence ID" value="KFH46479.1"/>
    <property type="molecule type" value="Genomic_DNA"/>
</dbReference>
<accession>A0A086TAU7</accession>
<organism evidence="3 4">
    <name type="scientific">Hapsidospora chrysogenum (strain ATCC 11550 / CBS 779.69 / DSM 880 / IAM 14645 / JCM 23072 / IMI 49137)</name>
    <name type="common">Acremonium chrysogenum</name>
    <dbReference type="NCBI Taxonomy" id="857340"/>
    <lineage>
        <taxon>Eukaryota</taxon>
        <taxon>Fungi</taxon>
        <taxon>Dikarya</taxon>
        <taxon>Ascomycota</taxon>
        <taxon>Pezizomycotina</taxon>
        <taxon>Sordariomycetes</taxon>
        <taxon>Hypocreomycetidae</taxon>
        <taxon>Hypocreales</taxon>
        <taxon>Bionectriaceae</taxon>
        <taxon>Hapsidospora</taxon>
    </lineage>
</organism>
<dbReference type="OrthoDB" id="5376312at2759"/>
<protein>
    <submittedName>
        <fullName evidence="3">Uncharacterized protein</fullName>
    </submittedName>
</protein>
<feature type="compositionally biased region" description="Acidic residues" evidence="2">
    <location>
        <begin position="232"/>
        <end position="241"/>
    </location>
</feature>
<dbReference type="AlphaFoldDB" id="A0A086TAU7"/>
<evidence type="ECO:0000313" key="3">
    <source>
        <dbReference type="EMBL" id="KFH46479.1"/>
    </source>
</evidence>
<keyword evidence="4" id="KW-1185">Reference proteome</keyword>
<reference evidence="4" key="1">
    <citation type="journal article" date="2014" name="Genome Announc.">
        <title>Genome sequence and annotation of Acremonium chrysogenum, producer of the beta-lactam antibiotic cephalosporin C.</title>
        <authorList>
            <person name="Terfehr D."/>
            <person name="Dahlmann T.A."/>
            <person name="Specht T."/>
            <person name="Zadra I."/>
            <person name="Kuernsteiner H."/>
            <person name="Kueck U."/>
        </authorList>
    </citation>
    <scope>NUCLEOTIDE SEQUENCE [LARGE SCALE GENOMIC DNA]</scope>
    <source>
        <strain evidence="4">ATCC 11550 / CBS 779.69 / DSM 880 / IAM 14645 / JCM 23072 / IMI 49137</strain>
    </source>
</reference>
<dbReference type="HOGENOM" id="CLU_027663_0_0_1"/>
<sequence length="335" mass="37066">MTLPAYSRSASNTEQVIGREGDRDGMDVVVDLPTAEDEEELREQEMNALYQLRATRRQQHEERERLRREREEARRRNDVAALADIRNRVRAATNGNNSLVEELRRDIDRAKEHRQRSVSSVSYADLGVARHDGTRIRAGSQESERMGLLSDPADMALGPRSGANSPMPHHRNRSVSSVVSLDSDFPSPALSRPRTYSRPATPSRLSYGGGRAGSSPELVESDLGVEAMPPPEYEDVSLDDEVAQRSTTPLQEPPPDYPGPYRSNSQRSQRAQEVQSSDEATQGDGGEERPRGRGVSGVPQLPSLRISRLPAIVIEPSSAQPRDEDDGNGSSPERR</sequence>
<dbReference type="Proteomes" id="UP000029964">
    <property type="component" value="Unassembled WGS sequence"/>
</dbReference>
<comment type="caution">
    <text evidence="3">The sequence shown here is derived from an EMBL/GenBank/DDBJ whole genome shotgun (WGS) entry which is preliminary data.</text>
</comment>
<evidence type="ECO:0000313" key="4">
    <source>
        <dbReference type="Proteomes" id="UP000029964"/>
    </source>
</evidence>
<feature type="coiled-coil region" evidence="1">
    <location>
        <begin position="49"/>
        <end position="83"/>
    </location>
</feature>
<dbReference type="STRING" id="857340.A0A086TAU7"/>
<feature type="compositionally biased region" description="Polar residues" evidence="2">
    <location>
        <begin position="262"/>
        <end position="280"/>
    </location>
</feature>
<gene>
    <name evidence="3" type="ORF">ACRE_027490</name>
</gene>
<evidence type="ECO:0000256" key="1">
    <source>
        <dbReference type="SAM" id="Coils"/>
    </source>
</evidence>
<keyword evidence="1" id="KW-0175">Coiled coil</keyword>
<feature type="region of interest" description="Disordered" evidence="2">
    <location>
        <begin position="1"/>
        <end position="25"/>
    </location>
</feature>
<name>A0A086TAU7_HAPC1</name>